<feature type="chain" id="PRO_5045934417" description="DUF5666 domain-containing protein" evidence="2">
    <location>
        <begin position="29"/>
        <end position="295"/>
    </location>
</feature>
<dbReference type="RefSeq" id="WP_219083093.1">
    <property type="nucleotide sequence ID" value="NZ_CP079216.1"/>
</dbReference>
<accession>A0ABX8SMN1</accession>
<evidence type="ECO:0008006" key="5">
    <source>
        <dbReference type="Google" id="ProtNLM"/>
    </source>
</evidence>
<feature type="region of interest" description="Disordered" evidence="1">
    <location>
        <begin position="136"/>
        <end position="209"/>
    </location>
</feature>
<gene>
    <name evidence="3" type="ORF">KDB89_02170</name>
</gene>
<keyword evidence="2" id="KW-0732">Signal</keyword>
<evidence type="ECO:0000313" key="4">
    <source>
        <dbReference type="Proteomes" id="UP000824504"/>
    </source>
</evidence>
<organism evidence="3 4">
    <name type="scientific">Tessaracoccus palaemonis</name>
    <dbReference type="NCBI Taxonomy" id="2829499"/>
    <lineage>
        <taxon>Bacteria</taxon>
        <taxon>Bacillati</taxon>
        <taxon>Actinomycetota</taxon>
        <taxon>Actinomycetes</taxon>
        <taxon>Propionibacteriales</taxon>
        <taxon>Propionibacteriaceae</taxon>
        <taxon>Tessaracoccus</taxon>
    </lineage>
</organism>
<name>A0ABX8SMN1_9ACTN</name>
<proteinExistence type="predicted"/>
<feature type="compositionally biased region" description="Gly residues" evidence="1">
    <location>
        <begin position="196"/>
        <end position="206"/>
    </location>
</feature>
<evidence type="ECO:0000256" key="1">
    <source>
        <dbReference type="SAM" id="MobiDB-lite"/>
    </source>
</evidence>
<evidence type="ECO:0000256" key="2">
    <source>
        <dbReference type="SAM" id="SignalP"/>
    </source>
</evidence>
<protein>
    <recommendedName>
        <fullName evidence="5">DUF5666 domain-containing protein</fullName>
    </recommendedName>
</protein>
<evidence type="ECO:0000313" key="3">
    <source>
        <dbReference type="EMBL" id="QXT63313.1"/>
    </source>
</evidence>
<reference evidence="3 4" key="1">
    <citation type="submission" date="2021-07" db="EMBL/GenBank/DDBJ databases">
        <title>complete genome sequencing of Tessaracoccus sp.J1M15.</title>
        <authorList>
            <person name="Bae J.-W."/>
            <person name="Kim D.-y."/>
        </authorList>
    </citation>
    <scope>NUCLEOTIDE SEQUENCE [LARGE SCALE GENOMIC DNA]</scope>
    <source>
        <strain evidence="3 4">J1M15</strain>
    </source>
</reference>
<keyword evidence="4" id="KW-1185">Reference proteome</keyword>
<feature type="compositionally biased region" description="Gly residues" evidence="1">
    <location>
        <begin position="141"/>
        <end position="154"/>
    </location>
</feature>
<dbReference type="EMBL" id="CP079216">
    <property type="protein sequence ID" value="QXT63313.1"/>
    <property type="molecule type" value="Genomic_DNA"/>
</dbReference>
<feature type="compositionally biased region" description="Polar residues" evidence="1">
    <location>
        <begin position="29"/>
        <end position="39"/>
    </location>
</feature>
<sequence length="295" mass="28251">MTTRTFRIATSLAAVAALALAGCSGSSAETSAAPSAQSTGQPDAAASGAPGGQGGGQGGGMQMNGTFGIIAAVQDSTLQVQGDDGQTAVTYTDDTTFTTQVTGSIDDLATGLCVSGMGTGDDDSTVTASSLTVTSATDDGCTGGFSGGFGGGGERPSDDASGAPSGMPSMDPSSMPTDMPSDMASMDPGSMPSGAPEGGGMGGGSFISGEITAVDGDTVTVKGTDDSESTFTVSDDTTITTTKDASSDDAVEGVCALAQGDTDDTGAVTATSIALSEATDGECSMGGRGMGGGNR</sequence>
<dbReference type="Proteomes" id="UP000824504">
    <property type="component" value="Chromosome"/>
</dbReference>
<feature type="signal peptide" evidence="2">
    <location>
        <begin position="1"/>
        <end position="28"/>
    </location>
</feature>
<feature type="region of interest" description="Disordered" evidence="1">
    <location>
        <begin position="29"/>
        <end position="61"/>
    </location>
</feature>
<feature type="compositionally biased region" description="Gly residues" evidence="1">
    <location>
        <begin position="49"/>
        <end position="61"/>
    </location>
</feature>
<feature type="compositionally biased region" description="Low complexity" evidence="1">
    <location>
        <begin position="161"/>
        <end position="195"/>
    </location>
</feature>
<dbReference type="PROSITE" id="PS51257">
    <property type="entry name" value="PROKAR_LIPOPROTEIN"/>
    <property type="match status" value="1"/>
</dbReference>